<feature type="region of interest" description="Disordered" evidence="1">
    <location>
        <begin position="1"/>
        <end position="55"/>
    </location>
</feature>
<dbReference type="Proteomes" id="UP000314294">
    <property type="component" value="Unassembled WGS sequence"/>
</dbReference>
<gene>
    <name evidence="2" type="ORF">EYF80_053094</name>
</gene>
<evidence type="ECO:0000256" key="1">
    <source>
        <dbReference type="SAM" id="MobiDB-lite"/>
    </source>
</evidence>
<proteinExistence type="predicted"/>
<dbReference type="AlphaFoldDB" id="A0A4Z2F6K5"/>
<evidence type="ECO:0000313" key="2">
    <source>
        <dbReference type="EMBL" id="TNN36738.1"/>
    </source>
</evidence>
<organism evidence="2 3">
    <name type="scientific">Liparis tanakae</name>
    <name type="common">Tanaka's snailfish</name>
    <dbReference type="NCBI Taxonomy" id="230148"/>
    <lineage>
        <taxon>Eukaryota</taxon>
        <taxon>Metazoa</taxon>
        <taxon>Chordata</taxon>
        <taxon>Craniata</taxon>
        <taxon>Vertebrata</taxon>
        <taxon>Euteleostomi</taxon>
        <taxon>Actinopterygii</taxon>
        <taxon>Neopterygii</taxon>
        <taxon>Teleostei</taxon>
        <taxon>Neoteleostei</taxon>
        <taxon>Acanthomorphata</taxon>
        <taxon>Eupercaria</taxon>
        <taxon>Perciformes</taxon>
        <taxon>Cottioidei</taxon>
        <taxon>Cottales</taxon>
        <taxon>Liparidae</taxon>
        <taxon>Liparis</taxon>
    </lineage>
</organism>
<evidence type="ECO:0000313" key="3">
    <source>
        <dbReference type="Proteomes" id="UP000314294"/>
    </source>
</evidence>
<comment type="caution">
    <text evidence="2">The sequence shown here is derived from an EMBL/GenBank/DDBJ whole genome shotgun (WGS) entry which is preliminary data.</text>
</comment>
<reference evidence="2 3" key="1">
    <citation type="submission" date="2019-03" db="EMBL/GenBank/DDBJ databases">
        <title>First draft genome of Liparis tanakae, snailfish: a comprehensive survey of snailfish specific genes.</title>
        <authorList>
            <person name="Kim W."/>
            <person name="Song I."/>
            <person name="Jeong J.-H."/>
            <person name="Kim D."/>
            <person name="Kim S."/>
            <person name="Ryu S."/>
            <person name="Song J.Y."/>
            <person name="Lee S.K."/>
        </authorList>
    </citation>
    <scope>NUCLEOTIDE SEQUENCE [LARGE SCALE GENOMIC DNA]</scope>
    <source>
        <tissue evidence="2">Muscle</tissue>
    </source>
</reference>
<keyword evidence="3" id="KW-1185">Reference proteome</keyword>
<accession>A0A4Z2F6K5</accession>
<sequence length="168" mass="17387">MKLLAPWPDTLNNAARTARQPHVPRSPLIGSNGGVRRDPRGRLPQAPLSLRLPPPPGLSVPGHRAGPLGPAAAVRVILAATAPDPGVRLADALAAAEAVDHVLVHGLVEALPVLLGDEDSGEHGSRCRRTNQDPGLRAGAWTSSRAVLFNAACPCGRPPRLSGAVLIT</sequence>
<name>A0A4Z2F6K5_9TELE</name>
<dbReference type="EMBL" id="SRLO01001578">
    <property type="protein sequence ID" value="TNN36738.1"/>
    <property type="molecule type" value="Genomic_DNA"/>
</dbReference>
<feature type="compositionally biased region" description="Low complexity" evidence="1">
    <location>
        <begin position="42"/>
        <end position="51"/>
    </location>
</feature>
<protein>
    <submittedName>
        <fullName evidence="2">Uncharacterized protein</fullName>
    </submittedName>
</protein>